<proteinExistence type="predicted"/>
<reference evidence="1 2" key="1">
    <citation type="submission" date="2016-10" db="EMBL/GenBank/DDBJ databases">
        <authorList>
            <person name="de Groot N.N."/>
        </authorList>
    </citation>
    <scope>NUCLEOTIDE SEQUENCE [LARGE SCALE GENOMIC DNA]</scope>
    <source>
        <strain evidence="1 2">CGMCC 1.3401</strain>
    </source>
</reference>
<gene>
    <name evidence="1" type="ORF">SAMN02927900_05380</name>
</gene>
<dbReference type="AlphaFoldDB" id="A0A1G4TPL8"/>
<dbReference type="InterPro" id="IPR038706">
    <property type="entry name" value="Type_VI_SciN-like_sf"/>
</dbReference>
<name>A0A1G4TPL8_9HYPH</name>
<dbReference type="EMBL" id="FMTM01000011">
    <property type="protein sequence ID" value="SCW82725.1"/>
    <property type="molecule type" value="Genomic_DNA"/>
</dbReference>
<organism evidence="1 2">
    <name type="scientific">Rhizobium mongolense subsp. loessense</name>
    <dbReference type="NCBI Taxonomy" id="158890"/>
    <lineage>
        <taxon>Bacteria</taxon>
        <taxon>Pseudomonadati</taxon>
        <taxon>Pseudomonadota</taxon>
        <taxon>Alphaproteobacteria</taxon>
        <taxon>Hyphomicrobiales</taxon>
        <taxon>Rhizobiaceae</taxon>
        <taxon>Rhizobium/Agrobacterium group</taxon>
        <taxon>Rhizobium</taxon>
    </lineage>
</organism>
<evidence type="ECO:0000313" key="2">
    <source>
        <dbReference type="Proteomes" id="UP000199542"/>
    </source>
</evidence>
<dbReference type="PANTHER" id="PTHR37625:SF4">
    <property type="entry name" value="OUTER MEMBRANE LIPOPROTEIN"/>
    <property type="match status" value="1"/>
</dbReference>
<dbReference type="Gene3D" id="2.60.40.4150">
    <property type="entry name" value="Type VI secretion system, lipoprotein SciN"/>
    <property type="match status" value="1"/>
</dbReference>
<sequence>MLNRRDFLMVIGATGALSACMGGPPKSSTVTVTATGQAGMNAAAGGGERPVTLLVLRLKDVGKFNSADIFALQSDPAGALGADLVGSEQMTVAPGASASKTVAFPPEATFLGLVALFREPGGRTWRRSVPIRPESTVTANVVLSRGGMALALA</sequence>
<dbReference type="NCBIfam" id="TIGR03352">
    <property type="entry name" value="VI_chp_3"/>
    <property type="match status" value="1"/>
</dbReference>
<dbReference type="Pfam" id="PF12790">
    <property type="entry name" value="T6SS-SciN"/>
    <property type="match status" value="1"/>
</dbReference>
<dbReference type="InterPro" id="IPR006311">
    <property type="entry name" value="TAT_signal"/>
</dbReference>
<evidence type="ECO:0000313" key="1">
    <source>
        <dbReference type="EMBL" id="SCW82725.1"/>
    </source>
</evidence>
<dbReference type="Proteomes" id="UP000199542">
    <property type="component" value="Unassembled WGS sequence"/>
</dbReference>
<dbReference type="InterPro" id="IPR017734">
    <property type="entry name" value="T6SS_SciN"/>
</dbReference>
<dbReference type="PROSITE" id="PS51318">
    <property type="entry name" value="TAT"/>
    <property type="match status" value="1"/>
</dbReference>
<dbReference type="RefSeq" id="WP_074064413.1">
    <property type="nucleotide sequence ID" value="NZ_FMTM01000011.1"/>
</dbReference>
<dbReference type="PANTHER" id="PTHR37625">
    <property type="entry name" value="OUTER MEMBRANE LIPOPROTEIN-RELATED"/>
    <property type="match status" value="1"/>
</dbReference>
<accession>A0A1G4TPL8</accession>
<dbReference type="PROSITE" id="PS51257">
    <property type="entry name" value="PROKAR_LIPOPROTEIN"/>
    <property type="match status" value="1"/>
</dbReference>
<protein>
    <submittedName>
        <fullName evidence="1">Type VI secretion system protein VasD</fullName>
    </submittedName>
</protein>